<evidence type="ECO:0000313" key="2">
    <source>
        <dbReference type="Proteomes" id="UP000050509"/>
    </source>
</evidence>
<dbReference type="AlphaFoldDB" id="A0A0P9DPF2"/>
<keyword evidence="2" id="KW-1185">Reference proteome</keyword>
<organism evidence="1 2">
    <name type="scientific">Kouleothrix aurantiaca</name>
    <dbReference type="NCBI Taxonomy" id="186479"/>
    <lineage>
        <taxon>Bacteria</taxon>
        <taxon>Bacillati</taxon>
        <taxon>Chloroflexota</taxon>
        <taxon>Chloroflexia</taxon>
        <taxon>Chloroflexales</taxon>
        <taxon>Roseiflexineae</taxon>
        <taxon>Roseiflexaceae</taxon>
        <taxon>Kouleothrix</taxon>
    </lineage>
</organism>
<comment type="caution">
    <text evidence="1">The sequence shown here is derived from an EMBL/GenBank/DDBJ whole genome shotgun (WGS) entry which is preliminary data.</text>
</comment>
<evidence type="ECO:0000313" key="1">
    <source>
        <dbReference type="EMBL" id="KPV51970.1"/>
    </source>
</evidence>
<dbReference type="Proteomes" id="UP000050509">
    <property type="component" value="Unassembled WGS sequence"/>
</dbReference>
<protein>
    <submittedName>
        <fullName evidence="1">Uncharacterized protein</fullName>
    </submittedName>
</protein>
<accession>A0A0P9DPF2</accession>
<dbReference type="EMBL" id="LJCR01000708">
    <property type="protein sequence ID" value="KPV51970.1"/>
    <property type="molecule type" value="Genomic_DNA"/>
</dbReference>
<name>A0A0P9DPF2_9CHLR</name>
<reference evidence="1 2" key="1">
    <citation type="submission" date="2015-09" db="EMBL/GenBank/DDBJ databases">
        <title>Draft genome sequence of Kouleothrix aurantiaca JCM 19913.</title>
        <authorList>
            <person name="Hemp J."/>
        </authorList>
    </citation>
    <scope>NUCLEOTIDE SEQUENCE [LARGE SCALE GENOMIC DNA]</scope>
    <source>
        <strain evidence="1 2">COM-B</strain>
    </source>
</reference>
<sequence length="207" mass="23044">MTIEVLERVVGEPATQVDFSDGREHAPLVAVGVMEPWFILGRHDRCEYRLVSASRLKENLGRDYDAWWLYPDEAFDSQQEAALALADILDPAGWRQKPRRNVLILDRDVGELIARLDSGQREAMATAIDFVVDKILIPFGETTSFDSWQQADREAGQPWTAVDYDDAIRLLQTLQALMEGNNAPIIIGSQTGADVGDDSGDRADRAA</sequence>
<gene>
    <name evidence="1" type="ORF">SE17_18215</name>
</gene>
<proteinExistence type="predicted"/>